<organism evidence="9 10">
    <name type="scientific">Actinotalea fermentans</name>
    <dbReference type="NCBI Taxonomy" id="43671"/>
    <lineage>
        <taxon>Bacteria</taxon>
        <taxon>Bacillati</taxon>
        <taxon>Actinomycetota</taxon>
        <taxon>Actinomycetes</taxon>
        <taxon>Micrococcales</taxon>
        <taxon>Cellulomonadaceae</taxon>
        <taxon>Actinotalea</taxon>
    </lineage>
</organism>
<protein>
    <submittedName>
        <fullName evidence="9">MFS transporter</fullName>
    </submittedName>
</protein>
<dbReference type="Proteomes" id="UP000321484">
    <property type="component" value="Unassembled WGS sequence"/>
</dbReference>
<evidence type="ECO:0000313" key="10">
    <source>
        <dbReference type="Proteomes" id="UP000321484"/>
    </source>
</evidence>
<feature type="domain" description="Major facilitator superfamily (MFS) profile" evidence="8">
    <location>
        <begin position="16"/>
        <end position="403"/>
    </location>
</feature>
<dbReference type="PANTHER" id="PTHR23513:SF6">
    <property type="entry name" value="MAJOR FACILITATOR SUPERFAMILY ASSOCIATED DOMAIN-CONTAINING PROTEIN"/>
    <property type="match status" value="1"/>
</dbReference>
<reference evidence="9 10" key="1">
    <citation type="submission" date="2019-07" db="EMBL/GenBank/DDBJ databases">
        <title>Whole genome shotgun sequence of Actinotalea fermentans NBRC 105374.</title>
        <authorList>
            <person name="Hosoyama A."/>
            <person name="Uohara A."/>
            <person name="Ohji S."/>
            <person name="Ichikawa N."/>
        </authorList>
    </citation>
    <scope>NUCLEOTIDE SEQUENCE [LARGE SCALE GENOMIC DNA]</scope>
    <source>
        <strain evidence="9 10">NBRC 105374</strain>
    </source>
</reference>
<feature type="transmembrane region" description="Helical" evidence="7">
    <location>
        <begin position="20"/>
        <end position="43"/>
    </location>
</feature>
<dbReference type="GO" id="GO:0022857">
    <property type="term" value="F:transmembrane transporter activity"/>
    <property type="evidence" value="ECO:0007669"/>
    <property type="project" value="InterPro"/>
</dbReference>
<evidence type="ECO:0000256" key="3">
    <source>
        <dbReference type="ARBA" id="ARBA00022475"/>
    </source>
</evidence>
<dbReference type="InterPro" id="IPR020846">
    <property type="entry name" value="MFS_dom"/>
</dbReference>
<evidence type="ECO:0000256" key="7">
    <source>
        <dbReference type="SAM" id="Phobius"/>
    </source>
</evidence>
<evidence type="ECO:0000256" key="5">
    <source>
        <dbReference type="ARBA" id="ARBA00022989"/>
    </source>
</evidence>
<evidence type="ECO:0000256" key="6">
    <source>
        <dbReference type="ARBA" id="ARBA00023136"/>
    </source>
</evidence>
<accession>A0A511Z2K8</accession>
<feature type="transmembrane region" description="Helical" evidence="7">
    <location>
        <begin position="167"/>
        <end position="191"/>
    </location>
</feature>
<feature type="transmembrane region" description="Helical" evidence="7">
    <location>
        <begin position="82"/>
        <end position="102"/>
    </location>
</feature>
<feature type="transmembrane region" description="Helical" evidence="7">
    <location>
        <begin position="302"/>
        <end position="330"/>
    </location>
</feature>
<feature type="transmembrane region" description="Helical" evidence="7">
    <location>
        <begin position="228"/>
        <end position="249"/>
    </location>
</feature>
<evidence type="ECO:0000256" key="2">
    <source>
        <dbReference type="ARBA" id="ARBA00022448"/>
    </source>
</evidence>
<comment type="caution">
    <text evidence="9">The sequence shown here is derived from an EMBL/GenBank/DDBJ whole genome shotgun (WGS) entry which is preliminary data.</text>
</comment>
<keyword evidence="6 7" id="KW-0472">Membrane</keyword>
<feature type="transmembrane region" description="Helical" evidence="7">
    <location>
        <begin position="377"/>
        <end position="396"/>
    </location>
</feature>
<comment type="subcellular location">
    <subcellularLocation>
        <location evidence="1">Cell membrane</location>
        <topology evidence="1">Multi-pass membrane protein</topology>
    </subcellularLocation>
</comment>
<evidence type="ECO:0000256" key="4">
    <source>
        <dbReference type="ARBA" id="ARBA00022692"/>
    </source>
</evidence>
<feature type="transmembrane region" description="Helical" evidence="7">
    <location>
        <begin position="261"/>
        <end position="282"/>
    </location>
</feature>
<sequence length="414" mass="43666">MSRLVEALLPARLGTGFRWLLGSSWVTNLGDGIVLAAGPLLVASMTDDARLVALGATLQWLPPLLFGLLAGALSDRLDRRRLVIVMNLVRAVVLAVLAALIVTDQATIAVVLGALFLLGTSEVFADNTASTLMPMLVHRDDLAIANSRLQAGFITVNQLAGPPLGAALFAAGAALPFASEAVLVVAGAVLVSRLRLPVHAEQRAETHIGRDIAEGLRFSLRHPAVRTLILTIFTFNITFGAAWSVLVLYATRRLGMGEVGFGLLTTVSAAGGLVATLAYGWITRHVTLADLMRIGLIIETLTHVALALTTVPWVAMAIMFVFGAHAFVWGTTSMTVRQRAVPLRLQGRVNSVNLIGSFGGLVLGSVVGGSLAQQWGVTAPFWFAAAGSAVFVVAIWRQLRHIAVADASPVVDEG</sequence>
<dbReference type="PROSITE" id="PS50850">
    <property type="entry name" value="MFS"/>
    <property type="match status" value="1"/>
</dbReference>
<evidence type="ECO:0000313" key="9">
    <source>
        <dbReference type="EMBL" id="GEN81682.1"/>
    </source>
</evidence>
<dbReference type="OrthoDB" id="145388at2"/>
<dbReference type="Gene3D" id="1.20.1250.20">
    <property type="entry name" value="MFS general substrate transporter like domains"/>
    <property type="match status" value="1"/>
</dbReference>
<dbReference type="GO" id="GO:0005886">
    <property type="term" value="C:plasma membrane"/>
    <property type="evidence" value="ECO:0007669"/>
    <property type="project" value="UniProtKB-SubCell"/>
</dbReference>
<feature type="transmembrane region" description="Helical" evidence="7">
    <location>
        <begin position="108"/>
        <end position="125"/>
    </location>
</feature>
<evidence type="ECO:0000259" key="8">
    <source>
        <dbReference type="PROSITE" id="PS50850"/>
    </source>
</evidence>
<keyword evidence="4 7" id="KW-0812">Transmembrane</keyword>
<dbReference type="SUPFAM" id="SSF103473">
    <property type="entry name" value="MFS general substrate transporter"/>
    <property type="match status" value="1"/>
</dbReference>
<dbReference type="EMBL" id="BJYK01000017">
    <property type="protein sequence ID" value="GEN81682.1"/>
    <property type="molecule type" value="Genomic_DNA"/>
</dbReference>
<proteinExistence type="predicted"/>
<name>A0A511Z2K8_9CELL</name>
<dbReference type="InterPro" id="IPR036259">
    <property type="entry name" value="MFS_trans_sf"/>
</dbReference>
<gene>
    <name evidence="9" type="ORF">AFE02nite_34160</name>
</gene>
<evidence type="ECO:0000256" key="1">
    <source>
        <dbReference type="ARBA" id="ARBA00004651"/>
    </source>
</evidence>
<dbReference type="InterPro" id="IPR010290">
    <property type="entry name" value="TM_effector"/>
</dbReference>
<keyword evidence="2" id="KW-0813">Transport</keyword>
<dbReference type="CDD" id="cd06173">
    <property type="entry name" value="MFS_MefA_like"/>
    <property type="match status" value="1"/>
</dbReference>
<feature type="transmembrane region" description="Helical" evidence="7">
    <location>
        <begin position="351"/>
        <end position="371"/>
    </location>
</feature>
<dbReference type="PANTHER" id="PTHR23513">
    <property type="entry name" value="INTEGRAL MEMBRANE EFFLUX PROTEIN-RELATED"/>
    <property type="match status" value="1"/>
</dbReference>
<keyword evidence="10" id="KW-1185">Reference proteome</keyword>
<dbReference type="Pfam" id="PF05977">
    <property type="entry name" value="MFS_3"/>
    <property type="match status" value="1"/>
</dbReference>
<feature type="transmembrane region" description="Helical" evidence="7">
    <location>
        <begin position="49"/>
        <end position="70"/>
    </location>
</feature>
<dbReference type="AlphaFoldDB" id="A0A511Z2K8"/>
<keyword evidence="3" id="KW-1003">Cell membrane</keyword>
<keyword evidence="5 7" id="KW-1133">Transmembrane helix</keyword>
<dbReference type="RefSeq" id="WP_034247905.1">
    <property type="nucleotide sequence ID" value="NZ_BJYK01000017.1"/>
</dbReference>